<dbReference type="SUPFAM" id="SSF140453">
    <property type="entry name" value="EsxAB dimer-like"/>
    <property type="match status" value="1"/>
</dbReference>
<reference evidence="2 3" key="1">
    <citation type="submission" date="2017-12" db="EMBL/GenBank/DDBJ databases">
        <title>Phylogenetic diversity of female urinary microbiome.</title>
        <authorList>
            <person name="Thomas-White K."/>
            <person name="Wolfe A.J."/>
        </authorList>
    </citation>
    <scope>NUCLEOTIDE SEQUENCE [LARGE SCALE GENOMIC DNA]</scope>
    <source>
        <strain evidence="2 3">UMB0319</strain>
    </source>
</reference>
<dbReference type="AlphaFoldDB" id="A0A2I1KS53"/>
<protein>
    <recommendedName>
        <fullName evidence="1">ESAT-6-like protein</fullName>
    </recommendedName>
</protein>
<accession>A0A2I1KS53</accession>
<proteinExistence type="inferred from homology"/>
<organism evidence="2 3">
    <name type="scientific">Actinomyces urogenitalis</name>
    <dbReference type="NCBI Taxonomy" id="103621"/>
    <lineage>
        <taxon>Bacteria</taxon>
        <taxon>Bacillati</taxon>
        <taxon>Actinomycetota</taxon>
        <taxon>Actinomycetes</taxon>
        <taxon>Actinomycetales</taxon>
        <taxon>Actinomycetaceae</taxon>
        <taxon>Actinomyces</taxon>
    </lineage>
</organism>
<sequence>MPLFSVDTQAVLDTASAARTRVATIQAEVDAMNGDIAALQASWTGGASAAMAACAADWHLTQAQVQASLDAISQALDASALAYDDAESANVGRFGAR</sequence>
<evidence type="ECO:0000313" key="3">
    <source>
        <dbReference type="Proteomes" id="UP000234778"/>
    </source>
</evidence>
<dbReference type="GeneID" id="81708798"/>
<evidence type="ECO:0000256" key="1">
    <source>
        <dbReference type="RuleBase" id="RU362001"/>
    </source>
</evidence>
<comment type="similarity">
    <text evidence="1">Belongs to the WXG100 family.</text>
</comment>
<dbReference type="InterPro" id="IPR036689">
    <property type="entry name" value="ESAT-6-like_sf"/>
</dbReference>
<gene>
    <name evidence="2" type="ORF">CYJ26_07625</name>
</gene>
<dbReference type="EMBL" id="PKHA01000007">
    <property type="protein sequence ID" value="PKY98454.1"/>
    <property type="molecule type" value="Genomic_DNA"/>
</dbReference>
<dbReference type="RefSeq" id="WP_006547605.1">
    <property type="nucleotide sequence ID" value="NZ_CP136961.1"/>
</dbReference>
<dbReference type="InterPro" id="IPR010310">
    <property type="entry name" value="T7SS_ESAT-6-like"/>
</dbReference>
<evidence type="ECO:0000313" key="2">
    <source>
        <dbReference type="EMBL" id="PKY98454.1"/>
    </source>
</evidence>
<comment type="caution">
    <text evidence="2">The sequence shown here is derived from an EMBL/GenBank/DDBJ whole genome shotgun (WGS) entry which is preliminary data.</text>
</comment>
<dbReference type="Proteomes" id="UP000234778">
    <property type="component" value="Unassembled WGS sequence"/>
</dbReference>
<dbReference type="NCBIfam" id="TIGR03930">
    <property type="entry name" value="WXG100_ESAT6"/>
    <property type="match status" value="1"/>
</dbReference>
<name>A0A2I1KS53_9ACTO</name>
<dbReference type="Gene3D" id="1.10.287.1060">
    <property type="entry name" value="ESAT-6-like"/>
    <property type="match status" value="1"/>
</dbReference>
<dbReference type="Pfam" id="PF06013">
    <property type="entry name" value="WXG100"/>
    <property type="match status" value="1"/>
</dbReference>